<keyword evidence="1" id="KW-0732">Signal</keyword>
<name>B8LG41_MACRS</name>
<protein>
    <submittedName>
        <fullName evidence="2">Male reproductive-related protein</fullName>
    </submittedName>
</protein>
<evidence type="ECO:0000313" key="2">
    <source>
        <dbReference type="EMBL" id="ABQ41231.1"/>
    </source>
</evidence>
<feature type="chain" id="PRO_5002876795" evidence="1">
    <location>
        <begin position="19"/>
        <end position="98"/>
    </location>
</feature>
<reference evidence="2" key="1">
    <citation type="submission" date="2007-01" db="EMBL/GenBank/DDBJ databases">
        <authorList>
            <person name="Dai Z.-M."/>
            <person name="Zhu X.-J."/>
            <person name="Yang W.-J."/>
        </authorList>
    </citation>
    <scope>NUCLEOTIDE SEQUENCE</scope>
</reference>
<organism evidence="2">
    <name type="scientific">Macrobrachium rosenbergii</name>
    <name type="common">Giant fresh water prawn</name>
    <dbReference type="NCBI Taxonomy" id="79674"/>
    <lineage>
        <taxon>Eukaryota</taxon>
        <taxon>Metazoa</taxon>
        <taxon>Ecdysozoa</taxon>
        <taxon>Arthropoda</taxon>
        <taxon>Crustacea</taxon>
        <taxon>Multicrustacea</taxon>
        <taxon>Malacostraca</taxon>
        <taxon>Eumalacostraca</taxon>
        <taxon>Eucarida</taxon>
        <taxon>Decapoda</taxon>
        <taxon>Pleocyemata</taxon>
        <taxon>Caridea</taxon>
        <taxon>Palaemonoidea</taxon>
        <taxon>Palaemonidae</taxon>
        <taxon>Macrobrachium</taxon>
    </lineage>
</organism>
<dbReference type="AlphaFoldDB" id="B8LG41"/>
<sequence>MDLRKLVGLVILIHLVAGAPEDDSVEAIKDGNISSKKGIDEEVSVPVPIPTQLNLSSETQPGLQDSFNTGLAFPNSSAIKTTNVSRFQEPKLLTFFKI</sequence>
<dbReference type="EMBL" id="EF364536">
    <property type="protein sequence ID" value="ABQ41231.1"/>
    <property type="molecule type" value="mRNA"/>
</dbReference>
<proteinExistence type="evidence at transcript level"/>
<accession>B8LG41</accession>
<evidence type="ECO:0000256" key="1">
    <source>
        <dbReference type="SAM" id="SignalP"/>
    </source>
</evidence>
<reference evidence="2" key="2">
    <citation type="journal article" date="2009" name="Mol. Biotechnol.">
        <title>Full-length normalization subtractive hybridization: a novel method for generating differentially expressed cDNAs.</title>
        <authorList>
            <person name="Dai Z.M."/>
            <person name="Zhu X.J."/>
            <person name="Yang W.J."/>
        </authorList>
    </citation>
    <scope>NUCLEOTIDE SEQUENCE</scope>
</reference>
<feature type="signal peptide" evidence="1">
    <location>
        <begin position="1"/>
        <end position="18"/>
    </location>
</feature>